<dbReference type="InterPro" id="IPR036527">
    <property type="entry name" value="SCP2_sterol-bd_dom_sf"/>
</dbReference>
<protein>
    <recommendedName>
        <fullName evidence="1">SCP2 domain-containing protein</fullName>
    </recommendedName>
</protein>
<name>A0A1S0THN9_LOALO</name>
<dbReference type="SUPFAM" id="SSF55718">
    <property type="entry name" value="SCP-like"/>
    <property type="match status" value="1"/>
</dbReference>
<dbReference type="FunCoup" id="A0A1S0THN9">
    <property type="interactions" value="105"/>
</dbReference>
<gene>
    <name evidence="2" type="ORF">LOAG_14544</name>
</gene>
<dbReference type="GO" id="GO:0005829">
    <property type="term" value="C:cytosol"/>
    <property type="evidence" value="ECO:0007669"/>
    <property type="project" value="TreeGrafter"/>
</dbReference>
<dbReference type="GeneID" id="9952025"/>
<dbReference type="InterPro" id="IPR003033">
    <property type="entry name" value="SCP2_sterol-bd_dom"/>
</dbReference>
<dbReference type="OMA" id="WDIMNGG"/>
<dbReference type="RefSeq" id="XP_020301058.1">
    <property type="nucleotide sequence ID" value="XM_020448824.1"/>
</dbReference>
<dbReference type="Gene3D" id="3.30.1050.10">
    <property type="entry name" value="SCP2 sterol-binding domain"/>
    <property type="match status" value="1"/>
</dbReference>
<dbReference type="PANTHER" id="PTHR10094">
    <property type="entry name" value="STEROL CARRIER PROTEIN 2 SCP-2 FAMILY PROTEIN"/>
    <property type="match status" value="1"/>
</dbReference>
<proteinExistence type="predicted"/>
<dbReference type="InParanoid" id="A0A1S0THN9"/>
<evidence type="ECO:0000259" key="1">
    <source>
        <dbReference type="Pfam" id="PF02036"/>
    </source>
</evidence>
<dbReference type="OrthoDB" id="3592703at2759"/>
<dbReference type="CTD" id="9952025"/>
<accession>A0A1S0THN9</accession>
<dbReference type="AlphaFoldDB" id="A0A1S0THN9"/>
<feature type="domain" description="SCP2" evidence="1">
    <location>
        <begin position="44"/>
        <end position="144"/>
    </location>
</feature>
<dbReference type="PANTHER" id="PTHR10094:SF25">
    <property type="entry name" value="SCP2 STEROL-BINDING DOMAIN-CONTAINING PROTEIN 1"/>
    <property type="match status" value="1"/>
</dbReference>
<dbReference type="Pfam" id="PF02036">
    <property type="entry name" value="SCP2"/>
    <property type="match status" value="1"/>
</dbReference>
<dbReference type="KEGG" id="loa:LOAG_14544"/>
<dbReference type="EMBL" id="JH712442">
    <property type="protein sequence ID" value="EFO13981.2"/>
    <property type="molecule type" value="Genomic_DNA"/>
</dbReference>
<sequence>MQHNIGIGGAGMVALYRLAEPSRIIATNATNVTVKKTFLSDAIFNEIKERAKMEAGLSEKINSSFRFVLTGPDNVIKKWTVDFKVTPPVIAETGEGNVDVEMTMKDSDFVKIVTGKLRPDQAFLQRKLKVKGNLAKALKLRKLVQSEMLKAKL</sequence>
<organism evidence="2">
    <name type="scientific">Loa loa</name>
    <name type="common">Eye worm</name>
    <name type="synonym">Filaria loa</name>
    <dbReference type="NCBI Taxonomy" id="7209"/>
    <lineage>
        <taxon>Eukaryota</taxon>
        <taxon>Metazoa</taxon>
        <taxon>Ecdysozoa</taxon>
        <taxon>Nematoda</taxon>
        <taxon>Chromadorea</taxon>
        <taxon>Rhabditida</taxon>
        <taxon>Spirurina</taxon>
        <taxon>Spiruromorpha</taxon>
        <taxon>Filarioidea</taxon>
        <taxon>Onchocercidae</taxon>
        <taxon>Loa</taxon>
    </lineage>
</organism>
<evidence type="ECO:0000313" key="2">
    <source>
        <dbReference type="EMBL" id="EFO13981.2"/>
    </source>
</evidence>
<reference evidence="2" key="1">
    <citation type="submission" date="2012-04" db="EMBL/GenBank/DDBJ databases">
        <title>The Genome Sequence of Loa loa.</title>
        <authorList>
            <consortium name="The Broad Institute Genome Sequencing Platform"/>
            <consortium name="Broad Institute Genome Sequencing Center for Infectious Disease"/>
            <person name="Nutman T.B."/>
            <person name="Fink D.L."/>
            <person name="Russ C."/>
            <person name="Young S."/>
            <person name="Zeng Q."/>
            <person name="Gargeya S."/>
            <person name="Alvarado L."/>
            <person name="Berlin A."/>
            <person name="Chapman S.B."/>
            <person name="Chen Z."/>
            <person name="Freedman E."/>
            <person name="Gellesch M."/>
            <person name="Goldberg J."/>
            <person name="Griggs A."/>
            <person name="Gujja S."/>
            <person name="Heilman E.R."/>
            <person name="Heiman D."/>
            <person name="Howarth C."/>
            <person name="Mehta T."/>
            <person name="Neiman D."/>
            <person name="Pearson M."/>
            <person name="Roberts A."/>
            <person name="Saif S."/>
            <person name="Shea T."/>
            <person name="Shenoy N."/>
            <person name="Sisk P."/>
            <person name="Stolte C."/>
            <person name="Sykes S."/>
            <person name="White J."/>
            <person name="Yandava C."/>
            <person name="Haas B."/>
            <person name="Henn M.R."/>
            <person name="Nusbaum C."/>
            <person name="Birren B."/>
        </authorList>
    </citation>
    <scope>NUCLEOTIDE SEQUENCE [LARGE SCALE GENOMIC DNA]</scope>
</reference>